<dbReference type="Gene3D" id="3.80.10.10">
    <property type="entry name" value="Ribonuclease Inhibitor"/>
    <property type="match status" value="1"/>
</dbReference>
<evidence type="ECO:0000313" key="3">
    <source>
        <dbReference type="EMBL" id="KAF2319047.1"/>
    </source>
</evidence>
<dbReference type="Proteomes" id="UP000467840">
    <property type="component" value="Chromosome 10"/>
</dbReference>
<dbReference type="PANTHER" id="PTHR33463:SF204">
    <property type="entry name" value="NB-ARC DOMAIN-CONTAINING PROTEIN"/>
    <property type="match status" value="1"/>
</dbReference>
<feature type="domain" description="Disease resistance protein At4g27190-like leucine-rich repeats" evidence="2">
    <location>
        <begin position="350"/>
        <end position="481"/>
    </location>
</feature>
<dbReference type="InterPro" id="IPR057135">
    <property type="entry name" value="At4g27190-like_LRR"/>
</dbReference>
<dbReference type="InterPro" id="IPR032675">
    <property type="entry name" value="LRR_dom_sf"/>
</dbReference>
<dbReference type="AlphaFoldDB" id="A0A6A6N0W2"/>
<organism evidence="3 4">
    <name type="scientific">Hevea brasiliensis</name>
    <name type="common">Para rubber tree</name>
    <name type="synonym">Siphonia brasiliensis</name>
    <dbReference type="NCBI Taxonomy" id="3981"/>
    <lineage>
        <taxon>Eukaryota</taxon>
        <taxon>Viridiplantae</taxon>
        <taxon>Streptophyta</taxon>
        <taxon>Embryophyta</taxon>
        <taxon>Tracheophyta</taxon>
        <taxon>Spermatophyta</taxon>
        <taxon>Magnoliopsida</taxon>
        <taxon>eudicotyledons</taxon>
        <taxon>Gunneridae</taxon>
        <taxon>Pentapetalae</taxon>
        <taxon>rosids</taxon>
        <taxon>fabids</taxon>
        <taxon>Malpighiales</taxon>
        <taxon>Euphorbiaceae</taxon>
        <taxon>Crotonoideae</taxon>
        <taxon>Micrandreae</taxon>
        <taxon>Hevea</taxon>
    </lineage>
</organism>
<dbReference type="PANTHER" id="PTHR33463">
    <property type="entry name" value="NB-ARC DOMAIN-CONTAINING PROTEIN-RELATED"/>
    <property type="match status" value="1"/>
</dbReference>
<evidence type="ECO:0000313" key="4">
    <source>
        <dbReference type="Proteomes" id="UP000467840"/>
    </source>
</evidence>
<dbReference type="EMBL" id="JAAGAX010000003">
    <property type="protein sequence ID" value="KAF2319047.1"/>
    <property type="molecule type" value="Genomic_DNA"/>
</dbReference>
<comment type="caution">
    <text evidence="3">The sequence shown here is derived from an EMBL/GenBank/DDBJ whole genome shotgun (WGS) entry which is preliminary data.</text>
</comment>
<accession>A0A6A6N0W2</accession>
<keyword evidence="1" id="KW-0611">Plant defense</keyword>
<name>A0A6A6N0W2_HEVBR</name>
<evidence type="ECO:0000259" key="2">
    <source>
        <dbReference type="Pfam" id="PF23247"/>
    </source>
</evidence>
<sequence>MASSNAGALSPPIFNGENYQIWAMRMKALLKGLDLWEAVDMGADPPPLRANPTVTQLKHYAEESAKKFKALSYIHSAMSESIFTCIMACETGKEAWDRLREEFQWSENTRQMQLLTSDKKGCIKMHDVARDVAKSMTSDVYFVKAGGEKFEWPKIENLKRYSAISIMENQIPEYPASWDCPNLQTLLLSDERSQLAMPEGVLKGMKTLKVLHLKRRSDAFLPGTQHLFISHNSTFGLKHSIRENSTFVHLTNLRTLILQYYGVGDISALGELKLLQILSFKSSFFLEPASAINRDSLAVLRSLNISFCSELEYLIDAEEWEIPPTTQQQQGTCLVCLETLSVSNLKALEALCKGELPYEISLSLTKLKLLSFNQCPKLSNVFASLNPQLQLKELEVLQVDYCDALEYIFEKKEDAPPCLRELKLDCLIGLKHIYKGSTELLDLCNLEFLEIKECNKLKVILPASAAQRLGKLKELHLHNCDQLEAVLAKRQEGEDTCENLVFSQLRVLSLVNLPNLTGFCTDYTLTFKWPSLEKVEVVRCPKMQMFAAVVASDGDSSTPKLKMIEVDGVDIMLDGTDINRVMQGRYKDKEYSAFQLTWVKQMVLNALESGGDGVALMGQFRLQQSSYPQLKHLILTELCIVLHRTDIINLAMEVLGSIFGEIGGYLVKAIKRRFGYCIHYHRNVETLKKQVQILEATRKDVEASTNTTKRNGEVIRNEVQNWTSTADGALSEATKFLQAVEEVVS</sequence>
<proteinExistence type="predicted"/>
<protein>
    <recommendedName>
        <fullName evidence="2">Disease resistance protein At4g27190-like leucine-rich repeats domain-containing protein</fullName>
    </recommendedName>
</protein>
<reference evidence="3 4" key="1">
    <citation type="journal article" date="2020" name="Mol. Plant">
        <title>The Chromosome-Based Rubber Tree Genome Provides New Insights into Spurge Genome Evolution and Rubber Biosynthesis.</title>
        <authorList>
            <person name="Liu J."/>
            <person name="Shi C."/>
            <person name="Shi C.C."/>
            <person name="Li W."/>
            <person name="Zhang Q.J."/>
            <person name="Zhang Y."/>
            <person name="Li K."/>
            <person name="Lu H.F."/>
            <person name="Shi C."/>
            <person name="Zhu S.T."/>
            <person name="Xiao Z.Y."/>
            <person name="Nan H."/>
            <person name="Yue Y."/>
            <person name="Zhu X.G."/>
            <person name="Wu Y."/>
            <person name="Hong X.N."/>
            <person name="Fan G.Y."/>
            <person name="Tong Y."/>
            <person name="Zhang D."/>
            <person name="Mao C.L."/>
            <person name="Liu Y.L."/>
            <person name="Hao S.J."/>
            <person name="Liu W.Q."/>
            <person name="Lv M.Q."/>
            <person name="Zhang H.B."/>
            <person name="Liu Y."/>
            <person name="Hu-Tang G.R."/>
            <person name="Wang J.P."/>
            <person name="Wang J.H."/>
            <person name="Sun Y.H."/>
            <person name="Ni S.B."/>
            <person name="Chen W.B."/>
            <person name="Zhang X.C."/>
            <person name="Jiao Y.N."/>
            <person name="Eichler E.E."/>
            <person name="Li G.H."/>
            <person name="Liu X."/>
            <person name="Gao L.Z."/>
        </authorList>
    </citation>
    <scope>NUCLEOTIDE SEQUENCE [LARGE SCALE GENOMIC DNA]</scope>
    <source>
        <strain evidence="4">cv. GT1</strain>
        <tissue evidence="3">Leaf</tissue>
    </source>
</reference>
<dbReference type="SUPFAM" id="SSF52058">
    <property type="entry name" value="L domain-like"/>
    <property type="match status" value="1"/>
</dbReference>
<evidence type="ECO:0000256" key="1">
    <source>
        <dbReference type="ARBA" id="ARBA00022821"/>
    </source>
</evidence>
<dbReference type="Pfam" id="PF23247">
    <property type="entry name" value="LRR_RPS2"/>
    <property type="match status" value="1"/>
</dbReference>
<dbReference type="InterPro" id="IPR050905">
    <property type="entry name" value="Plant_NBS-LRR"/>
</dbReference>
<gene>
    <name evidence="3" type="ORF">GH714_012959</name>
</gene>
<dbReference type="Pfam" id="PF14223">
    <property type="entry name" value="Retrotran_gag_2"/>
    <property type="match status" value="1"/>
</dbReference>
<keyword evidence="4" id="KW-1185">Reference proteome</keyword>